<evidence type="ECO:0000313" key="2">
    <source>
        <dbReference type="Proteomes" id="UP001157134"/>
    </source>
</evidence>
<sequence length="72" mass="8461">MNLVEIYGPTLTLKELCSVLKISRSGYYSYLKNKERTVNQNEEKWLPDPIPNFSKKLFYTSEVETFLQISSH</sequence>
<protein>
    <recommendedName>
        <fullName evidence="3">DNA-binding protein</fullName>
    </recommendedName>
</protein>
<evidence type="ECO:0000313" key="1">
    <source>
        <dbReference type="EMBL" id="GLX87013.1"/>
    </source>
</evidence>
<organism evidence="1 2">
    <name type="scientific">Thalassotalea loyana</name>
    <dbReference type="NCBI Taxonomy" id="280483"/>
    <lineage>
        <taxon>Bacteria</taxon>
        <taxon>Pseudomonadati</taxon>
        <taxon>Pseudomonadota</taxon>
        <taxon>Gammaproteobacteria</taxon>
        <taxon>Alteromonadales</taxon>
        <taxon>Colwelliaceae</taxon>
        <taxon>Thalassotalea</taxon>
    </lineage>
</organism>
<comment type="caution">
    <text evidence="1">The sequence shown here is derived from an EMBL/GenBank/DDBJ whole genome shotgun (WGS) entry which is preliminary data.</text>
</comment>
<evidence type="ECO:0008006" key="3">
    <source>
        <dbReference type="Google" id="ProtNLM"/>
    </source>
</evidence>
<dbReference type="Proteomes" id="UP001157134">
    <property type="component" value="Unassembled WGS sequence"/>
</dbReference>
<dbReference type="RefSeq" id="WP_284300630.1">
    <property type="nucleotide sequence ID" value="NZ_BSSV01000008.1"/>
</dbReference>
<reference evidence="1 2" key="1">
    <citation type="submission" date="2023-03" db="EMBL/GenBank/DDBJ databases">
        <title>Thalassotalea loyana LMG 22536T draft genome sequence.</title>
        <authorList>
            <person name="Sawabe T."/>
        </authorList>
    </citation>
    <scope>NUCLEOTIDE SEQUENCE [LARGE SCALE GENOMIC DNA]</scope>
    <source>
        <strain evidence="1 2">LMG 22536</strain>
    </source>
</reference>
<accession>A0ABQ6HG11</accession>
<gene>
    <name evidence="1" type="ORF">tloyanaT_32660</name>
</gene>
<keyword evidence="2" id="KW-1185">Reference proteome</keyword>
<name>A0ABQ6HG11_9GAMM</name>
<proteinExistence type="predicted"/>
<dbReference type="EMBL" id="BSSV01000008">
    <property type="protein sequence ID" value="GLX87013.1"/>
    <property type="molecule type" value="Genomic_DNA"/>
</dbReference>